<keyword evidence="2" id="KW-1185">Reference proteome</keyword>
<evidence type="ECO:0000313" key="2">
    <source>
        <dbReference type="Proteomes" id="UP000199274"/>
    </source>
</evidence>
<protein>
    <submittedName>
        <fullName evidence="1">Uncharacterized protein</fullName>
    </submittedName>
</protein>
<sequence>MGEPMMPTSMLDSSFEENQNTLLNRLNEPDAFDVPLTFKAKDLLEIVINNNAPNFHEPFTYSFKFKNGKWVAEESDAFEVMNHFDEENSGKIKSALRRNTK</sequence>
<accession>A0A1G8BIB8</accession>
<dbReference type="AlphaFoldDB" id="A0A1G8BIB8"/>
<dbReference type="Proteomes" id="UP000199274">
    <property type="component" value="Unassembled WGS sequence"/>
</dbReference>
<name>A0A1G8BIB8_9FLAO</name>
<proteinExistence type="predicted"/>
<evidence type="ECO:0000313" key="1">
    <source>
        <dbReference type="EMBL" id="SDH32965.1"/>
    </source>
</evidence>
<dbReference type="STRING" id="178355.SAMN04488062_10656"/>
<dbReference type="EMBL" id="FNDB01000006">
    <property type="protein sequence ID" value="SDH32965.1"/>
    <property type="molecule type" value="Genomic_DNA"/>
</dbReference>
<reference evidence="2" key="1">
    <citation type="submission" date="2016-10" db="EMBL/GenBank/DDBJ databases">
        <authorList>
            <person name="Varghese N."/>
            <person name="Submissions S."/>
        </authorList>
    </citation>
    <scope>NUCLEOTIDE SEQUENCE [LARGE SCALE GENOMIC DNA]</scope>
    <source>
        <strain evidence="2">CGMCC 1.2747</strain>
    </source>
</reference>
<organism evidence="1 2">
    <name type="scientific">Flavobacterium omnivorum</name>
    <dbReference type="NCBI Taxonomy" id="178355"/>
    <lineage>
        <taxon>Bacteria</taxon>
        <taxon>Pseudomonadati</taxon>
        <taxon>Bacteroidota</taxon>
        <taxon>Flavobacteriia</taxon>
        <taxon>Flavobacteriales</taxon>
        <taxon>Flavobacteriaceae</taxon>
        <taxon>Flavobacterium</taxon>
    </lineage>
</organism>
<gene>
    <name evidence="1" type="ORF">SAMN04488062_10656</name>
</gene>